<feature type="domain" description="Glycosyl transferase family 1" evidence="1">
    <location>
        <begin position="204"/>
        <end position="352"/>
    </location>
</feature>
<dbReference type="Gene3D" id="3.40.50.2000">
    <property type="entry name" value="Glycogen Phosphorylase B"/>
    <property type="match status" value="2"/>
</dbReference>
<accession>A0A6I2U497</accession>
<organism evidence="2 3">
    <name type="scientific">Segatella copri</name>
    <dbReference type="NCBI Taxonomy" id="165179"/>
    <lineage>
        <taxon>Bacteria</taxon>
        <taxon>Pseudomonadati</taxon>
        <taxon>Bacteroidota</taxon>
        <taxon>Bacteroidia</taxon>
        <taxon>Bacteroidales</taxon>
        <taxon>Prevotellaceae</taxon>
        <taxon>Segatella</taxon>
    </lineage>
</organism>
<dbReference type="PANTHER" id="PTHR12526:SF637">
    <property type="entry name" value="GLYCOSYLTRANSFERASE EPSF-RELATED"/>
    <property type="match status" value="1"/>
</dbReference>
<dbReference type="SUPFAM" id="SSF53756">
    <property type="entry name" value="UDP-Glycosyltransferase/glycogen phosphorylase"/>
    <property type="match status" value="1"/>
</dbReference>
<dbReference type="InterPro" id="IPR001296">
    <property type="entry name" value="Glyco_trans_1"/>
</dbReference>
<protein>
    <submittedName>
        <fullName evidence="2">Glycosyltransferase family 4 protein</fullName>
    </submittedName>
</protein>
<dbReference type="Pfam" id="PF00534">
    <property type="entry name" value="Glycos_transf_1"/>
    <property type="match status" value="1"/>
</dbReference>
<reference evidence="2 3" key="1">
    <citation type="submission" date="2019-08" db="EMBL/GenBank/DDBJ databases">
        <title>In-depth cultivation of the pig gut microbiome towards novel bacterial diversity and tailored functional studies.</title>
        <authorList>
            <person name="Wylensek D."/>
            <person name="Hitch T.C.A."/>
            <person name="Clavel T."/>
        </authorList>
    </citation>
    <scope>NUCLEOTIDE SEQUENCE [LARGE SCALE GENOMIC DNA]</scope>
    <source>
        <strain evidence="2 3">LKV-178-WT-2C</strain>
    </source>
</reference>
<keyword evidence="2" id="KW-0808">Transferase</keyword>
<dbReference type="EMBL" id="VUNF01000027">
    <property type="protein sequence ID" value="MST78364.1"/>
    <property type="molecule type" value="Genomic_DNA"/>
</dbReference>
<dbReference type="PANTHER" id="PTHR12526">
    <property type="entry name" value="GLYCOSYLTRANSFERASE"/>
    <property type="match status" value="1"/>
</dbReference>
<evidence type="ECO:0000313" key="2">
    <source>
        <dbReference type="EMBL" id="MST78364.1"/>
    </source>
</evidence>
<dbReference type="AlphaFoldDB" id="A0A6I2U497"/>
<name>A0A6I2U497_9BACT</name>
<dbReference type="RefSeq" id="WP_154482317.1">
    <property type="nucleotide sequence ID" value="NZ_VUNF01000027.1"/>
</dbReference>
<proteinExistence type="predicted"/>
<dbReference type="CDD" id="cd03801">
    <property type="entry name" value="GT4_PimA-like"/>
    <property type="match status" value="1"/>
</dbReference>
<dbReference type="GO" id="GO:0016757">
    <property type="term" value="F:glycosyltransferase activity"/>
    <property type="evidence" value="ECO:0007669"/>
    <property type="project" value="InterPro"/>
</dbReference>
<comment type="caution">
    <text evidence="2">The sequence shown here is derived from an EMBL/GenBank/DDBJ whole genome shotgun (WGS) entry which is preliminary data.</text>
</comment>
<sequence length="380" mass="44269">MKTLVFLSKYDVNDQIDRSGIPYSIYHTLKKHYNVIWVKPEITSRLKLFLLFVERCFWKIIGLGRWKTMIWQTPLICYFHSKSVQKQIENLEFDGIFAIDYVDYAFLNCKKPIFFRTDSVLSGYFDYYAFGVSKMLQKVAYKMQSIANSKIIYMFAASKWVAECNRNNEQCVPEAKIKIVKTGANLSFDYIKYTPKKYRLTNVLELLFVGFDLKRKGIDEAIETVQILNEKYKVKACLKIIGGKPEDRILKNKYVKYIGKLDKNNQKEFDLFYNEFASSDLFLFPTKAECHGIVNCEAAAYGLPIFSYQTGGVPDYVIDGVNGRLLPLDARGEDFANIIFESLKKGDMEKYSIESRRLYLEEYNWDVWLGNVSSYIDSVL</sequence>
<gene>
    <name evidence="2" type="ORF">FYJ72_11980</name>
</gene>
<dbReference type="Proteomes" id="UP000450161">
    <property type="component" value="Unassembled WGS sequence"/>
</dbReference>
<evidence type="ECO:0000313" key="3">
    <source>
        <dbReference type="Proteomes" id="UP000450161"/>
    </source>
</evidence>
<evidence type="ECO:0000259" key="1">
    <source>
        <dbReference type="Pfam" id="PF00534"/>
    </source>
</evidence>